<evidence type="ECO:0000313" key="7">
    <source>
        <dbReference type="EMBL" id="GHW01403.1"/>
    </source>
</evidence>
<keyword evidence="3" id="KW-0479">Metal-binding</keyword>
<dbReference type="Proteomes" id="UP000616547">
    <property type="component" value="Unassembled WGS sequence"/>
</dbReference>
<dbReference type="PANTHER" id="PTHR43758:SF2">
    <property type="entry name" value="OXIDIZED PURINE NUCLEOSIDE TRIPHOSPHATE HYDROLASE"/>
    <property type="match status" value="1"/>
</dbReference>
<dbReference type="Gene3D" id="3.90.79.10">
    <property type="entry name" value="Nucleoside Triphosphate Pyrophosphohydrolase"/>
    <property type="match status" value="1"/>
</dbReference>
<dbReference type="Pfam" id="PF00293">
    <property type="entry name" value="NUDIX"/>
    <property type="match status" value="1"/>
</dbReference>
<dbReference type="PANTHER" id="PTHR43758">
    <property type="entry name" value="7,8-DIHYDRO-8-OXOGUANINE TRIPHOSPHATASE"/>
    <property type="match status" value="1"/>
</dbReference>
<evidence type="ECO:0000256" key="2">
    <source>
        <dbReference type="ARBA" id="ARBA00005582"/>
    </source>
</evidence>
<proteinExistence type="inferred from homology"/>
<dbReference type="RefSeq" id="WP_201330678.1">
    <property type="nucleotide sequence ID" value="NZ_BOCG01000155.1"/>
</dbReference>
<accession>A0ABQ3W4F9</accession>
<keyword evidence="8" id="KW-1185">Reference proteome</keyword>
<keyword evidence="5" id="KW-0460">Magnesium</keyword>
<comment type="cofactor">
    <cofactor evidence="1">
        <name>Mg(2+)</name>
        <dbReference type="ChEBI" id="CHEBI:18420"/>
    </cofactor>
</comment>
<evidence type="ECO:0000256" key="1">
    <source>
        <dbReference type="ARBA" id="ARBA00001946"/>
    </source>
</evidence>
<dbReference type="EMBL" id="BOCI01000288">
    <property type="protein sequence ID" value="GHW01403.1"/>
    <property type="molecule type" value="Genomic_DNA"/>
</dbReference>
<dbReference type="CDD" id="cd18875">
    <property type="entry name" value="NUDIX_Hydrolase"/>
    <property type="match status" value="1"/>
</dbReference>
<evidence type="ECO:0000256" key="3">
    <source>
        <dbReference type="ARBA" id="ARBA00022723"/>
    </source>
</evidence>
<name>A0ABQ3W4F9_9LACO</name>
<evidence type="ECO:0000259" key="6">
    <source>
        <dbReference type="PROSITE" id="PS51462"/>
    </source>
</evidence>
<evidence type="ECO:0000256" key="4">
    <source>
        <dbReference type="ARBA" id="ARBA00022801"/>
    </source>
</evidence>
<dbReference type="SUPFAM" id="SSF55811">
    <property type="entry name" value="Nudix"/>
    <property type="match status" value="1"/>
</dbReference>
<protein>
    <submittedName>
        <fullName evidence="7">7,8-dihydro-8-oxoguanine triphosphatase</fullName>
    </submittedName>
</protein>
<dbReference type="PROSITE" id="PS51462">
    <property type="entry name" value="NUDIX"/>
    <property type="match status" value="1"/>
</dbReference>
<evidence type="ECO:0000256" key="5">
    <source>
        <dbReference type="ARBA" id="ARBA00022842"/>
    </source>
</evidence>
<comment type="caution">
    <text evidence="7">The sequence shown here is derived from an EMBL/GenBank/DDBJ whole genome shotgun (WGS) entry which is preliminary data.</text>
</comment>
<dbReference type="InterPro" id="IPR000086">
    <property type="entry name" value="NUDIX_hydrolase_dom"/>
</dbReference>
<sequence length="146" mass="17309">MDRTEATTLTNMCMIVDGDKVLTIDRLDPFWPGLAFPGGHIERHESFHDSVVREVKEETNLDIVDPRLVGFKQFFDQQDRRYLVFFYRADKFSGTVRSSREGRLEWVKISDLPKRQLAYNFDRDLEVFLNSDIDEHLLLNEKDFLY</sequence>
<keyword evidence="4" id="KW-0378">Hydrolase</keyword>
<dbReference type="InterPro" id="IPR015797">
    <property type="entry name" value="NUDIX_hydrolase-like_dom_sf"/>
</dbReference>
<feature type="domain" description="Nudix hydrolase" evidence="6">
    <location>
        <begin position="6"/>
        <end position="129"/>
    </location>
</feature>
<comment type="similarity">
    <text evidence="2">Belongs to the Nudix hydrolase family.</text>
</comment>
<organism evidence="7 8">
    <name type="scientific">Lactobacillus nasalidis</name>
    <dbReference type="NCBI Taxonomy" id="2797258"/>
    <lineage>
        <taxon>Bacteria</taxon>
        <taxon>Bacillati</taxon>
        <taxon>Bacillota</taxon>
        <taxon>Bacilli</taxon>
        <taxon>Lactobacillales</taxon>
        <taxon>Lactobacillaceae</taxon>
        <taxon>Lactobacillus</taxon>
    </lineage>
</organism>
<reference evidence="8" key="1">
    <citation type="submission" date="2021-01" db="EMBL/GenBank/DDBJ databases">
        <title>Draft genome sequence of Nasalis larvatus strain YZ03.</title>
        <authorList>
            <person name="Suzuki-Hashido N."/>
            <person name="Tsuchida S."/>
            <person name="Hayakawa T."/>
        </authorList>
    </citation>
    <scope>NUCLEOTIDE SEQUENCE [LARGE SCALE GENOMIC DNA]</scope>
    <source>
        <strain evidence="8">YZ03</strain>
    </source>
</reference>
<evidence type="ECO:0000313" key="8">
    <source>
        <dbReference type="Proteomes" id="UP000616547"/>
    </source>
</evidence>
<gene>
    <name evidence="7" type="primary">mutT</name>
    <name evidence="7" type="ORF">lacNasYZ03_10900</name>
</gene>